<keyword evidence="2" id="KW-1185">Reference proteome</keyword>
<name>A0A2T8HF69_9SPHI</name>
<dbReference type="EMBL" id="QDKG01000008">
    <property type="protein sequence ID" value="PVH24054.1"/>
    <property type="molecule type" value="Genomic_DNA"/>
</dbReference>
<accession>A0A2T8HF69</accession>
<comment type="caution">
    <text evidence="1">The sequence shown here is derived from an EMBL/GenBank/DDBJ whole genome shotgun (WGS) entry which is preliminary data.</text>
</comment>
<dbReference type="OrthoDB" id="1360086at2"/>
<gene>
    <name evidence="1" type="ORF">DC487_16560</name>
</gene>
<evidence type="ECO:0000313" key="1">
    <source>
        <dbReference type="EMBL" id="PVH24054.1"/>
    </source>
</evidence>
<sequence length="146" mass="16495">MHIKSGLSFLIILLVGACQEAKVEDQYSYYQAIENRDTTFLRLQISEGRFFGDYVFAKGNSYQVRGDFKGETAGDTLSGMLVYTPYGHKNSKKVAFALLKSGDKLYEGKGIQTIYMGVPYFPPTSLSFDSHRIFTPSENQRVFSKE</sequence>
<dbReference type="PROSITE" id="PS51257">
    <property type="entry name" value="PROKAR_LIPOPROTEIN"/>
    <property type="match status" value="1"/>
</dbReference>
<evidence type="ECO:0000313" key="2">
    <source>
        <dbReference type="Proteomes" id="UP000245627"/>
    </source>
</evidence>
<evidence type="ECO:0008006" key="3">
    <source>
        <dbReference type="Google" id="ProtNLM"/>
    </source>
</evidence>
<dbReference type="AlphaFoldDB" id="A0A2T8HF69"/>
<protein>
    <recommendedName>
        <fullName evidence="3">Lipoprotein</fullName>
    </recommendedName>
</protein>
<proteinExistence type="predicted"/>
<dbReference type="RefSeq" id="WP_116777089.1">
    <property type="nucleotide sequence ID" value="NZ_QDKG01000008.1"/>
</dbReference>
<reference evidence="1 2" key="1">
    <citation type="submission" date="2018-04" db="EMBL/GenBank/DDBJ databases">
        <title>Sphingobacterium cortibacter sp. nov.</title>
        <authorList>
            <person name="Li Y."/>
        </authorList>
    </citation>
    <scope>NUCLEOTIDE SEQUENCE [LARGE SCALE GENOMIC DNA]</scope>
    <source>
        <strain evidence="1 2">2c-3</strain>
    </source>
</reference>
<dbReference type="Proteomes" id="UP000245627">
    <property type="component" value="Unassembled WGS sequence"/>
</dbReference>
<organism evidence="1 2">
    <name type="scientific">Sphingobacterium corticibacter</name>
    <dbReference type="NCBI Taxonomy" id="2171749"/>
    <lineage>
        <taxon>Bacteria</taxon>
        <taxon>Pseudomonadati</taxon>
        <taxon>Bacteroidota</taxon>
        <taxon>Sphingobacteriia</taxon>
        <taxon>Sphingobacteriales</taxon>
        <taxon>Sphingobacteriaceae</taxon>
        <taxon>Sphingobacterium</taxon>
    </lineage>
</organism>